<dbReference type="AlphaFoldDB" id="A0A9K3KGZ7"/>
<sequence>MSKAVDEAFERLFGYKWGTELEIDDEDTLPAELVQVFGSKQKVAQILRLPSLTVQLGGVDRAPNGPKDAAQLLTQPIVSQTTTTNGRKRRSTMNDVSQTTFKRTRRLDDDDYKTIELPKIVLESISVDKATDVAAGASSSASPDGVVSTTATTTKKSSNLDVVLQQLAGPKKPNTVEKTNDDWESFKETDKTLQDDLERTAQSKNAYLVKQDFLSRVDQRRFEIEKSERDLERARRATTSGK</sequence>
<dbReference type="PANTHER" id="PTHR48407">
    <property type="entry name" value="CRANIOFACIAL DEVELOPMENT PROTEIN 1"/>
    <property type="match status" value="1"/>
</dbReference>
<dbReference type="PROSITE" id="PS51279">
    <property type="entry name" value="BCNT_C"/>
    <property type="match status" value="1"/>
</dbReference>
<dbReference type="InterPro" id="IPR011421">
    <property type="entry name" value="BCNT-C"/>
</dbReference>
<proteinExistence type="predicted"/>
<reference evidence="2" key="1">
    <citation type="journal article" date="2021" name="Sci. Rep.">
        <title>Diploid genomic architecture of Nitzschia inconspicua, an elite biomass production diatom.</title>
        <authorList>
            <person name="Oliver A."/>
            <person name="Podell S."/>
            <person name="Pinowska A."/>
            <person name="Traller J.C."/>
            <person name="Smith S.R."/>
            <person name="McClure R."/>
            <person name="Beliaev A."/>
            <person name="Bohutskyi P."/>
            <person name="Hill E.A."/>
            <person name="Rabines A."/>
            <person name="Zheng H."/>
            <person name="Allen L.Z."/>
            <person name="Kuo A."/>
            <person name="Grigoriev I.V."/>
            <person name="Allen A.E."/>
            <person name="Hazlebeck D."/>
            <person name="Allen E.E."/>
        </authorList>
    </citation>
    <scope>NUCLEOTIDE SEQUENCE</scope>
    <source>
        <strain evidence="2">Hildebrandi</strain>
    </source>
</reference>
<evidence type="ECO:0000313" key="3">
    <source>
        <dbReference type="Proteomes" id="UP000693970"/>
    </source>
</evidence>
<dbReference type="InterPro" id="IPR027124">
    <property type="entry name" value="Swc5/CFDP1/2"/>
</dbReference>
<feature type="domain" description="BCNT-C" evidence="1">
    <location>
        <begin position="154"/>
        <end position="235"/>
    </location>
</feature>
<evidence type="ECO:0000313" key="2">
    <source>
        <dbReference type="EMBL" id="KAG7343432.1"/>
    </source>
</evidence>
<dbReference type="OrthoDB" id="445677at2759"/>
<comment type="caution">
    <text evidence="2">The sequence shown here is derived from an EMBL/GenBank/DDBJ whole genome shotgun (WGS) entry which is preliminary data.</text>
</comment>
<protein>
    <submittedName>
        <fullName evidence="2">Bucentaur or craniofacial development-domain containing protein</fullName>
    </submittedName>
</protein>
<dbReference type="Proteomes" id="UP000693970">
    <property type="component" value="Unassembled WGS sequence"/>
</dbReference>
<dbReference type="EMBL" id="JAGRRH010000024">
    <property type="protein sequence ID" value="KAG7343432.1"/>
    <property type="molecule type" value="Genomic_DNA"/>
</dbReference>
<reference evidence="2" key="2">
    <citation type="submission" date="2021-04" db="EMBL/GenBank/DDBJ databases">
        <authorList>
            <person name="Podell S."/>
        </authorList>
    </citation>
    <scope>NUCLEOTIDE SEQUENCE</scope>
    <source>
        <strain evidence="2">Hildebrandi</strain>
    </source>
</reference>
<accession>A0A9K3KGZ7</accession>
<name>A0A9K3KGZ7_9STRA</name>
<dbReference type="Pfam" id="PF07572">
    <property type="entry name" value="BCNT"/>
    <property type="match status" value="1"/>
</dbReference>
<gene>
    <name evidence="2" type="ORF">IV203_021377</name>
</gene>
<evidence type="ECO:0000259" key="1">
    <source>
        <dbReference type="PROSITE" id="PS51279"/>
    </source>
</evidence>
<dbReference type="PANTHER" id="PTHR48407:SF1">
    <property type="entry name" value="CRANIOFACIAL DEVELOPMENT PROTEIN 1"/>
    <property type="match status" value="1"/>
</dbReference>
<organism evidence="2 3">
    <name type="scientific">Nitzschia inconspicua</name>
    <dbReference type="NCBI Taxonomy" id="303405"/>
    <lineage>
        <taxon>Eukaryota</taxon>
        <taxon>Sar</taxon>
        <taxon>Stramenopiles</taxon>
        <taxon>Ochrophyta</taxon>
        <taxon>Bacillariophyta</taxon>
        <taxon>Bacillariophyceae</taxon>
        <taxon>Bacillariophycidae</taxon>
        <taxon>Bacillariales</taxon>
        <taxon>Bacillariaceae</taxon>
        <taxon>Nitzschia</taxon>
    </lineage>
</organism>
<keyword evidence="3" id="KW-1185">Reference proteome</keyword>